<dbReference type="EMBL" id="LR899010">
    <property type="protein sequence ID" value="CAD7081829.1"/>
    <property type="molecule type" value="Genomic_DNA"/>
</dbReference>
<reference evidence="1 2" key="1">
    <citation type="submission" date="2020-11" db="EMBL/GenBank/DDBJ databases">
        <authorList>
            <person name="Wallbank WR R."/>
            <person name="Pardo Diaz C."/>
            <person name="Kozak K."/>
            <person name="Martin S."/>
            <person name="Jiggins C."/>
            <person name="Moest M."/>
            <person name="Warren A I."/>
            <person name="Generalovic N T."/>
            <person name="Byers J.R.P. K."/>
            <person name="Montejo-Kovacevich G."/>
            <person name="Yen C E."/>
        </authorList>
    </citation>
    <scope>NUCLEOTIDE SEQUENCE [LARGE SCALE GENOMIC DNA]</scope>
</reference>
<name>A0A7R8UJK8_HERIL</name>
<sequence length="88" mass="9733">MLVRFPFKDDNHEIAARGKVLLQMLGDSKNISLFSNIVIPESEKSTIQKVMSLPDARKIPRRCELLIQLALSLDNPSKSLNTLGVAGT</sequence>
<dbReference type="Proteomes" id="UP000594454">
    <property type="component" value="Chromosome 2"/>
</dbReference>
<dbReference type="InParanoid" id="A0A7R8UJK8"/>
<evidence type="ECO:0000313" key="2">
    <source>
        <dbReference type="Proteomes" id="UP000594454"/>
    </source>
</evidence>
<dbReference type="AlphaFoldDB" id="A0A7R8UJK8"/>
<accession>A0A7R8UJK8</accession>
<evidence type="ECO:0000313" key="1">
    <source>
        <dbReference type="EMBL" id="CAD7081829.1"/>
    </source>
</evidence>
<organism evidence="1 2">
    <name type="scientific">Hermetia illucens</name>
    <name type="common">Black soldier fly</name>
    <dbReference type="NCBI Taxonomy" id="343691"/>
    <lineage>
        <taxon>Eukaryota</taxon>
        <taxon>Metazoa</taxon>
        <taxon>Ecdysozoa</taxon>
        <taxon>Arthropoda</taxon>
        <taxon>Hexapoda</taxon>
        <taxon>Insecta</taxon>
        <taxon>Pterygota</taxon>
        <taxon>Neoptera</taxon>
        <taxon>Endopterygota</taxon>
        <taxon>Diptera</taxon>
        <taxon>Brachycera</taxon>
        <taxon>Stratiomyomorpha</taxon>
        <taxon>Stratiomyidae</taxon>
        <taxon>Hermetiinae</taxon>
        <taxon>Hermetia</taxon>
    </lineage>
</organism>
<keyword evidence="2" id="KW-1185">Reference proteome</keyword>
<proteinExistence type="predicted"/>
<protein>
    <submittedName>
        <fullName evidence="1">Uncharacterized protein</fullName>
    </submittedName>
</protein>
<gene>
    <name evidence="1" type="ORF">HERILL_LOCUS4918</name>
</gene>